<dbReference type="GO" id="GO:0015628">
    <property type="term" value="P:protein secretion by the type II secretion system"/>
    <property type="evidence" value="ECO:0007669"/>
    <property type="project" value="InterPro"/>
</dbReference>
<evidence type="ECO:0000256" key="1">
    <source>
        <dbReference type="ARBA" id="ARBA00004377"/>
    </source>
</evidence>
<name>A0A7G8Q632_9GAMM</name>
<comment type="subcellular location">
    <subcellularLocation>
        <location evidence="1">Cell inner membrane</location>
        <topology evidence="1">Single-pass membrane protein</topology>
    </subcellularLocation>
</comment>
<keyword evidence="7 11" id="KW-1133">Transmembrane helix</keyword>
<dbReference type="Gene3D" id="3.55.40.10">
    <property type="entry name" value="minor pseudopilin epsh domain"/>
    <property type="match status" value="1"/>
</dbReference>
<accession>A0A7G8Q632</accession>
<evidence type="ECO:0000256" key="7">
    <source>
        <dbReference type="ARBA" id="ARBA00022989"/>
    </source>
</evidence>
<evidence type="ECO:0000256" key="6">
    <source>
        <dbReference type="ARBA" id="ARBA00022692"/>
    </source>
</evidence>
<dbReference type="KEGG" id="dtl:H8F01_03510"/>
<dbReference type="InterPro" id="IPR045584">
    <property type="entry name" value="Pilin-like"/>
</dbReference>
<keyword evidence="6 11" id="KW-0812">Transmembrane</keyword>
<evidence type="ECO:0000256" key="8">
    <source>
        <dbReference type="ARBA" id="ARBA00023136"/>
    </source>
</evidence>
<evidence type="ECO:0000256" key="2">
    <source>
        <dbReference type="ARBA" id="ARBA00021549"/>
    </source>
</evidence>
<dbReference type="NCBIfam" id="TIGR02532">
    <property type="entry name" value="IV_pilin_GFxxxE"/>
    <property type="match status" value="1"/>
</dbReference>
<keyword evidence="4" id="KW-0488">Methylation</keyword>
<evidence type="ECO:0000256" key="4">
    <source>
        <dbReference type="ARBA" id="ARBA00022481"/>
    </source>
</evidence>
<keyword evidence="5" id="KW-0997">Cell inner membrane</keyword>
<evidence type="ECO:0000256" key="10">
    <source>
        <dbReference type="ARBA" id="ARBA00030775"/>
    </source>
</evidence>
<dbReference type="EMBL" id="CP060412">
    <property type="protein sequence ID" value="QNK02240.1"/>
    <property type="molecule type" value="Genomic_DNA"/>
</dbReference>
<evidence type="ECO:0000259" key="12">
    <source>
        <dbReference type="Pfam" id="PF12019"/>
    </source>
</evidence>
<sequence>MRIKAPGQGRIGGLRKAYGFTLVELVVTLAVAAVLIAVAVPSFRHITISNRLTTSVNEVVNAVQIARMEAIKRNARTQLCSNSSSGNSSDALGDLCGTSAGAVVARASTTVVVVRESQLDLSGSLRLNGDLQALRFTAQGIAHATTSALPYSGQVIDICTPSFDKDNHRVLRMVAGSVLQTTTDSGECS</sequence>
<dbReference type="GO" id="GO:0015627">
    <property type="term" value="C:type II protein secretion system complex"/>
    <property type="evidence" value="ECO:0007669"/>
    <property type="project" value="InterPro"/>
</dbReference>
<protein>
    <recommendedName>
        <fullName evidence="2">Type II secretion system protein H</fullName>
    </recommendedName>
    <alternativeName>
        <fullName evidence="10">General secretion pathway protein H</fullName>
    </alternativeName>
</protein>
<dbReference type="SUPFAM" id="SSF54523">
    <property type="entry name" value="Pili subunits"/>
    <property type="match status" value="1"/>
</dbReference>
<dbReference type="InterPro" id="IPR012902">
    <property type="entry name" value="N_methyl_site"/>
</dbReference>
<dbReference type="Proteomes" id="UP000515873">
    <property type="component" value="Chromosome"/>
</dbReference>
<evidence type="ECO:0000256" key="11">
    <source>
        <dbReference type="SAM" id="Phobius"/>
    </source>
</evidence>
<evidence type="ECO:0000256" key="9">
    <source>
        <dbReference type="ARBA" id="ARBA00025772"/>
    </source>
</evidence>
<comment type="similarity">
    <text evidence="9">Belongs to the GSP H family.</text>
</comment>
<keyword evidence="8 11" id="KW-0472">Membrane</keyword>
<dbReference type="Pfam" id="PF12019">
    <property type="entry name" value="GspH"/>
    <property type="match status" value="1"/>
</dbReference>
<dbReference type="AlphaFoldDB" id="A0A7G8Q632"/>
<dbReference type="InterPro" id="IPR022346">
    <property type="entry name" value="T2SS_GspH"/>
</dbReference>
<dbReference type="GO" id="GO:0005886">
    <property type="term" value="C:plasma membrane"/>
    <property type="evidence" value="ECO:0007669"/>
    <property type="project" value="UniProtKB-SubCell"/>
</dbReference>
<evidence type="ECO:0000256" key="5">
    <source>
        <dbReference type="ARBA" id="ARBA00022519"/>
    </source>
</evidence>
<evidence type="ECO:0000313" key="14">
    <source>
        <dbReference type="Proteomes" id="UP000515873"/>
    </source>
</evidence>
<evidence type="ECO:0000313" key="13">
    <source>
        <dbReference type="EMBL" id="QNK02240.1"/>
    </source>
</evidence>
<reference evidence="13 14" key="1">
    <citation type="submission" date="2020-08" db="EMBL/GenBank/DDBJ databases">
        <title>Dyella sp. G9 isolated from forest soil.</title>
        <authorList>
            <person name="Fu J."/>
            <person name="Qiu L."/>
        </authorList>
    </citation>
    <scope>NUCLEOTIDE SEQUENCE [LARGE SCALE GENOMIC DNA]</scope>
    <source>
        <strain evidence="13 14">G9</strain>
    </source>
</reference>
<feature type="domain" description="General secretion pathway GspH" evidence="12">
    <location>
        <begin position="56"/>
        <end position="159"/>
    </location>
</feature>
<dbReference type="RefSeq" id="WP_187057697.1">
    <property type="nucleotide sequence ID" value="NZ_CP060412.1"/>
</dbReference>
<keyword evidence="14" id="KW-1185">Reference proteome</keyword>
<dbReference type="Pfam" id="PF07963">
    <property type="entry name" value="N_methyl"/>
    <property type="match status" value="1"/>
</dbReference>
<organism evidence="13 14">
    <name type="scientific">Dyella telluris</name>
    <dbReference type="NCBI Taxonomy" id="2763498"/>
    <lineage>
        <taxon>Bacteria</taxon>
        <taxon>Pseudomonadati</taxon>
        <taxon>Pseudomonadota</taxon>
        <taxon>Gammaproteobacteria</taxon>
        <taxon>Lysobacterales</taxon>
        <taxon>Rhodanobacteraceae</taxon>
        <taxon>Dyella</taxon>
    </lineage>
</organism>
<keyword evidence="3" id="KW-1003">Cell membrane</keyword>
<proteinExistence type="inferred from homology"/>
<evidence type="ECO:0000256" key="3">
    <source>
        <dbReference type="ARBA" id="ARBA00022475"/>
    </source>
</evidence>
<feature type="transmembrane region" description="Helical" evidence="11">
    <location>
        <begin position="21"/>
        <end position="43"/>
    </location>
</feature>
<gene>
    <name evidence="13" type="ORF">H8F01_03510</name>
</gene>